<organism evidence="1 2">
    <name type="scientific">Marinobacterium stanieri</name>
    <dbReference type="NCBI Taxonomy" id="49186"/>
    <lineage>
        <taxon>Bacteria</taxon>
        <taxon>Pseudomonadati</taxon>
        <taxon>Pseudomonadota</taxon>
        <taxon>Gammaproteobacteria</taxon>
        <taxon>Oceanospirillales</taxon>
        <taxon>Oceanospirillaceae</taxon>
        <taxon>Marinobacterium</taxon>
    </lineage>
</organism>
<accession>A0A1N6RNN8</accession>
<sequence length="49" mass="5685">MQIFKAFAGRMLCFIVGHRWKFQAKNECGKVFKCERCGVVYGTNVGRIR</sequence>
<protein>
    <submittedName>
        <fullName evidence="1">Uncharacterized protein</fullName>
    </submittedName>
</protein>
<evidence type="ECO:0000313" key="2">
    <source>
        <dbReference type="Proteomes" id="UP000186895"/>
    </source>
</evidence>
<dbReference type="Proteomes" id="UP000186895">
    <property type="component" value="Unassembled WGS sequence"/>
</dbReference>
<evidence type="ECO:0000313" key="1">
    <source>
        <dbReference type="EMBL" id="SIQ30500.1"/>
    </source>
</evidence>
<reference evidence="1 2" key="1">
    <citation type="submission" date="2017-01" db="EMBL/GenBank/DDBJ databases">
        <authorList>
            <person name="Mah S.A."/>
            <person name="Swanson W.J."/>
            <person name="Moy G.W."/>
            <person name="Vacquier V.D."/>
        </authorList>
    </citation>
    <scope>NUCLEOTIDE SEQUENCE [LARGE SCALE GENOMIC DNA]</scope>
    <source>
        <strain evidence="1 2">DSM 7027</strain>
    </source>
</reference>
<dbReference type="AlphaFoldDB" id="A0A1N6RNN8"/>
<proteinExistence type="predicted"/>
<keyword evidence="2" id="KW-1185">Reference proteome</keyword>
<dbReference type="STRING" id="49186.SAMN05421647_103440"/>
<dbReference type="EMBL" id="FTMN01000003">
    <property type="protein sequence ID" value="SIQ30500.1"/>
    <property type="molecule type" value="Genomic_DNA"/>
</dbReference>
<name>A0A1N6RNN8_9GAMM</name>
<gene>
    <name evidence="1" type="ORF">SAMN05421647_103440</name>
</gene>